<evidence type="ECO:0000313" key="3">
    <source>
        <dbReference type="Proteomes" id="UP000075025"/>
    </source>
</evidence>
<accession>A0A147END3</accession>
<organism evidence="2 3">
    <name type="scientific">Microbacterium testaceum</name>
    <name type="common">Aureobacterium testaceum</name>
    <name type="synonym">Brevibacterium testaceum</name>
    <dbReference type="NCBI Taxonomy" id="2033"/>
    <lineage>
        <taxon>Bacteria</taxon>
        <taxon>Bacillati</taxon>
        <taxon>Actinomycetota</taxon>
        <taxon>Actinomycetes</taxon>
        <taxon>Micrococcales</taxon>
        <taxon>Microbacteriaceae</taxon>
        <taxon>Microbacterium</taxon>
    </lineage>
</organism>
<evidence type="ECO:0000256" key="1">
    <source>
        <dbReference type="SAM" id="Phobius"/>
    </source>
</evidence>
<feature type="transmembrane region" description="Helical" evidence="1">
    <location>
        <begin position="16"/>
        <end position="42"/>
    </location>
</feature>
<dbReference type="RefSeq" id="WP_058625430.1">
    <property type="nucleotide sequence ID" value="NZ_LDRT01000211.1"/>
</dbReference>
<comment type="caution">
    <text evidence="2">The sequence shown here is derived from an EMBL/GenBank/DDBJ whole genome shotgun (WGS) entry which is preliminary data.</text>
</comment>
<gene>
    <name evidence="2" type="ORF">NS220_18520</name>
</gene>
<dbReference type="AlphaFoldDB" id="A0A147END3"/>
<name>A0A147END3_MICTE</name>
<dbReference type="EMBL" id="LDRT01000211">
    <property type="protein sequence ID" value="KTR85899.1"/>
    <property type="molecule type" value="Genomic_DNA"/>
</dbReference>
<feature type="transmembrane region" description="Helical" evidence="1">
    <location>
        <begin position="85"/>
        <end position="106"/>
    </location>
</feature>
<keyword evidence="1" id="KW-1133">Transmembrane helix</keyword>
<proteinExistence type="predicted"/>
<feature type="transmembrane region" description="Helical" evidence="1">
    <location>
        <begin position="54"/>
        <end position="78"/>
    </location>
</feature>
<protein>
    <submittedName>
        <fullName evidence="2">Bacitracin resistance protein</fullName>
    </submittedName>
</protein>
<reference evidence="2 3" key="1">
    <citation type="journal article" date="2016" name="Front. Microbiol.">
        <title>Genomic Resource of Rice Seed Associated Bacteria.</title>
        <authorList>
            <person name="Midha S."/>
            <person name="Bansal K."/>
            <person name="Sharma S."/>
            <person name="Kumar N."/>
            <person name="Patil P.P."/>
            <person name="Chaudhry V."/>
            <person name="Patil P.B."/>
        </authorList>
    </citation>
    <scope>NUCLEOTIDE SEQUENCE [LARGE SCALE GENOMIC DNA]</scope>
    <source>
        <strain evidence="2 3">NS220</strain>
    </source>
</reference>
<dbReference type="OrthoDB" id="5116782at2"/>
<keyword evidence="1" id="KW-0472">Membrane</keyword>
<keyword evidence="1" id="KW-0812">Transmembrane</keyword>
<sequence>MSTRENGAVRTRRLPTWLVVTIAGLFGLFYAYVVWSAVALLVQQATGALGLNGLGWFVYILPIVFPLIAFGVAFAIGARRTAGEFAIVLLAGLTVSAAFWLAIVGYGTTSYGLYGS</sequence>
<evidence type="ECO:0000313" key="2">
    <source>
        <dbReference type="EMBL" id="KTR85899.1"/>
    </source>
</evidence>
<dbReference type="Proteomes" id="UP000075025">
    <property type="component" value="Unassembled WGS sequence"/>
</dbReference>
<dbReference type="PATRIC" id="fig|2033.6.peg.1677"/>